<dbReference type="Proteomes" id="UP000563524">
    <property type="component" value="Unassembled WGS sequence"/>
</dbReference>
<dbReference type="AlphaFoldDB" id="A0A840I3Q6"/>
<organism evidence="2 3">
    <name type="scientific">Parvularcula dongshanensis</name>
    <dbReference type="NCBI Taxonomy" id="1173995"/>
    <lineage>
        <taxon>Bacteria</taxon>
        <taxon>Pseudomonadati</taxon>
        <taxon>Pseudomonadota</taxon>
        <taxon>Alphaproteobacteria</taxon>
        <taxon>Parvularculales</taxon>
        <taxon>Parvularculaceae</taxon>
        <taxon>Parvularcula</taxon>
    </lineage>
</organism>
<reference evidence="2 3" key="1">
    <citation type="submission" date="2020-08" db="EMBL/GenBank/DDBJ databases">
        <title>Genomic Encyclopedia of Type Strains, Phase IV (KMG-IV): sequencing the most valuable type-strain genomes for metagenomic binning, comparative biology and taxonomic classification.</title>
        <authorList>
            <person name="Goeker M."/>
        </authorList>
    </citation>
    <scope>NUCLEOTIDE SEQUENCE [LARGE SCALE GENOMIC DNA]</scope>
    <source>
        <strain evidence="2 3">DSM 102850</strain>
    </source>
</reference>
<proteinExistence type="predicted"/>
<dbReference type="EMBL" id="JACHOB010000004">
    <property type="protein sequence ID" value="MBB4659636.1"/>
    <property type="molecule type" value="Genomic_DNA"/>
</dbReference>
<feature type="domain" description="Flagellar protein FlgJ N-terminal" evidence="1">
    <location>
        <begin position="16"/>
        <end position="47"/>
    </location>
</feature>
<sequence length="64" mass="6552">MLKHAGVAEAFGAQGTGEGDAFSSFLLEAVADQMAQDGGIGLADRFYAELAARQDDTASTDATL</sequence>
<evidence type="ECO:0000259" key="1">
    <source>
        <dbReference type="Pfam" id="PF10135"/>
    </source>
</evidence>
<evidence type="ECO:0000313" key="3">
    <source>
        <dbReference type="Proteomes" id="UP000563524"/>
    </source>
</evidence>
<evidence type="ECO:0000313" key="2">
    <source>
        <dbReference type="EMBL" id="MBB4659636.1"/>
    </source>
</evidence>
<comment type="caution">
    <text evidence="2">The sequence shown here is derived from an EMBL/GenBank/DDBJ whole genome shotgun (WGS) entry which is preliminary data.</text>
</comment>
<accession>A0A840I3Q6</accession>
<dbReference type="RefSeq" id="WP_183818423.1">
    <property type="nucleotide sequence ID" value="NZ_JACHOB010000004.1"/>
</dbReference>
<name>A0A840I3Q6_9PROT</name>
<dbReference type="Pfam" id="PF10135">
    <property type="entry name" value="Rod-binding"/>
    <property type="match status" value="1"/>
</dbReference>
<protein>
    <submittedName>
        <fullName evidence="2">Rod binding domain-containing protein</fullName>
    </submittedName>
</protein>
<dbReference type="InterPro" id="IPR019301">
    <property type="entry name" value="Flagellar_prot_FlgJ_N"/>
</dbReference>
<keyword evidence="3" id="KW-1185">Reference proteome</keyword>
<gene>
    <name evidence="2" type="ORF">GGQ59_002173</name>
</gene>